<evidence type="ECO:0000313" key="3">
    <source>
        <dbReference type="Proteomes" id="UP000031829"/>
    </source>
</evidence>
<organism evidence="2 3">
    <name type="scientific">Priestia megaterium (strain ATCC 14581 / DSM 32 / CCUG 1817 / JCM 2506 / NBRC 15308 / NCIMB 9376 / NCTC 10342 / NRRL B-14308 / VKM B-512 / Ford 19)</name>
    <name type="common">Bacillus megaterium</name>
    <dbReference type="NCBI Taxonomy" id="1348623"/>
    <lineage>
        <taxon>Bacteria</taxon>
        <taxon>Bacillati</taxon>
        <taxon>Bacillota</taxon>
        <taxon>Bacilli</taxon>
        <taxon>Bacillales</taxon>
        <taxon>Bacillaceae</taxon>
        <taxon>Priestia</taxon>
    </lineage>
</organism>
<reference evidence="2 3" key="1">
    <citation type="journal article" date="2015" name="Genome Announc.">
        <title>Complete genome sequences for 35 biothreat assay-relevant bacillus species.</title>
        <authorList>
            <person name="Johnson S.L."/>
            <person name="Daligault H.E."/>
            <person name="Davenport K.W."/>
            <person name="Jaissle J."/>
            <person name="Frey K.G."/>
            <person name="Ladner J.T."/>
            <person name="Broomall S.M."/>
            <person name="Bishop-Lilly K.A."/>
            <person name="Bruce D.C."/>
            <person name="Gibbons H.S."/>
            <person name="Coyne S.R."/>
            <person name="Lo C.C."/>
            <person name="Meincke L."/>
            <person name="Munk A.C."/>
            <person name="Koroleva G.I."/>
            <person name="Rosenzweig C.N."/>
            <person name="Palacios G.F."/>
            <person name="Redden C.L."/>
            <person name="Minogue T.D."/>
            <person name="Chain P.S."/>
        </authorList>
    </citation>
    <scope>NUCLEOTIDE SEQUENCE [LARGE SCALE GENOMIC DNA]</scope>
    <source>
        <strain evidence="3">ATCC 14581 / DSM 32 / JCM 2506 / NBRC 15308 / NCIMB 9376 / NCTC 10342 / NRRL B-14308 / VKM B-512</strain>
    </source>
</reference>
<dbReference type="AlphaFoldDB" id="A0A0B6AVA2"/>
<protein>
    <recommendedName>
        <fullName evidence="1">Helix-turn-helix conjugative transposon-like domain-containing protein</fullName>
    </recommendedName>
</protein>
<proteinExistence type="predicted"/>
<dbReference type="KEGG" id="bmeg:BG04_3282"/>
<dbReference type="Gene3D" id="1.10.1740.10">
    <property type="match status" value="1"/>
</dbReference>
<evidence type="ECO:0000313" key="2">
    <source>
        <dbReference type="EMBL" id="AJI25037.1"/>
    </source>
</evidence>
<dbReference type="SUPFAM" id="SSF88946">
    <property type="entry name" value="Sigma2 domain of RNA polymerase sigma factors"/>
    <property type="match status" value="1"/>
</dbReference>
<dbReference type="Pfam" id="PF12645">
    <property type="entry name" value="HTH_16"/>
    <property type="match status" value="1"/>
</dbReference>
<gene>
    <name evidence="2" type="ORF">BG04_3282</name>
</gene>
<evidence type="ECO:0000259" key="1">
    <source>
        <dbReference type="Pfam" id="PF12645"/>
    </source>
</evidence>
<sequence length="75" mass="8800">METLYELVNKVKAGDEEASRRLLKKLEPKLNKAVQSFSLHEREDVKQDLKIKILSAVKTFDFSKTPGLWEFLRHK</sequence>
<dbReference type="EMBL" id="CP009920">
    <property type="protein sequence ID" value="AJI25037.1"/>
    <property type="molecule type" value="Genomic_DNA"/>
</dbReference>
<dbReference type="RefSeq" id="WP_013055697.1">
    <property type="nucleotide sequence ID" value="NZ_BCVB01000007.1"/>
</dbReference>
<dbReference type="InterPro" id="IPR013325">
    <property type="entry name" value="RNA_pol_sigma_r2"/>
</dbReference>
<name>A0A0B6AVA2_PRIM2</name>
<dbReference type="GO" id="GO:0006352">
    <property type="term" value="P:DNA-templated transcription initiation"/>
    <property type="evidence" value="ECO:0007669"/>
    <property type="project" value="InterPro"/>
</dbReference>
<feature type="domain" description="Helix-turn-helix conjugative transposon-like" evidence="1">
    <location>
        <begin position="5"/>
        <end position="61"/>
    </location>
</feature>
<dbReference type="GeneID" id="93641343"/>
<dbReference type="Proteomes" id="UP000031829">
    <property type="component" value="Chromosome"/>
</dbReference>
<accession>A0A0B6AVA2</accession>
<dbReference type="HOGENOM" id="CLU_189919_2_0_9"/>
<dbReference type="GO" id="GO:0003700">
    <property type="term" value="F:DNA-binding transcription factor activity"/>
    <property type="evidence" value="ECO:0007669"/>
    <property type="project" value="InterPro"/>
</dbReference>
<dbReference type="InterPro" id="IPR024760">
    <property type="entry name" value="HTH_dom_conjug_TS-like"/>
</dbReference>